<keyword evidence="1" id="KW-0472">Membrane</keyword>
<dbReference type="HOGENOM" id="CLU_054568_0_0_6"/>
<gene>
    <name evidence="2" type="ordered locus">CPS_2777</name>
</gene>
<feature type="transmembrane region" description="Helical" evidence="1">
    <location>
        <begin position="68"/>
        <end position="89"/>
    </location>
</feature>
<dbReference type="PANTHER" id="PTHR34351:SF1">
    <property type="entry name" value="SLR1927 PROTEIN"/>
    <property type="match status" value="1"/>
</dbReference>
<dbReference type="RefSeq" id="WP_011043583.1">
    <property type="nucleotide sequence ID" value="NC_003910.7"/>
</dbReference>
<evidence type="ECO:0000313" key="2">
    <source>
        <dbReference type="EMBL" id="AAZ27014.1"/>
    </source>
</evidence>
<dbReference type="KEGG" id="cps:CPS_2777"/>
<dbReference type="Proteomes" id="UP000000547">
    <property type="component" value="Chromosome"/>
</dbReference>
<name>Q480N0_COLP3</name>
<proteinExistence type="predicted"/>
<dbReference type="AlphaFoldDB" id="Q480N0"/>
<dbReference type="STRING" id="167879.CPS_2777"/>
<dbReference type="PANTHER" id="PTHR34351">
    <property type="entry name" value="SLR1927 PROTEIN-RELATED"/>
    <property type="match status" value="1"/>
</dbReference>
<feature type="transmembrane region" description="Helical" evidence="1">
    <location>
        <begin position="39"/>
        <end position="62"/>
    </location>
</feature>
<evidence type="ECO:0000313" key="3">
    <source>
        <dbReference type="Proteomes" id="UP000000547"/>
    </source>
</evidence>
<sequence>MTIFSLPKSIKKLVDKTFEHWLSRRIPNRKEHQLNSRNIMIYPTRFGLSYLGFVVLVFLLGTNYQNNIILLFSYLLASLFISVMLHSFYNFSQLRFYSMAKQLGYAGDELKFPIQISSVKTHYDINVHFTDRTLNSQVEKIGQCPQGSQEINLSYKSSKRGKHNLGRVTVFSEYSLGFFKSKTLLDFGHFAIIYPKPANLIVGQYQLSAHSDEPSIESYQTSNLVGTDDFSELKSFVIGESRARTAWKQLAKGQGHYSKHYQASQGQLTWLKLDDMPSNDVETQLSYLCYLVNELTATNQHFGLALSTDINNKSMNISPNAGYNHQQACLTALALYS</sequence>
<reference evidence="2" key="1">
    <citation type="journal article" date="2005" name="Proc. Natl. Acad. Sci. U.S.A.">
        <title>The psychrophilic lifestyle as revealed by the genome sequence of Colwellia psychrerythraea 34H through genomic and proteomic analyses.</title>
        <authorList>
            <person name="Methe B.A."/>
            <person name="Nelson K.E."/>
            <person name="Deming J.W."/>
            <person name="Momen B."/>
            <person name="Melamud E."/>
            <person name="Zhang X."/>
            <person name="Moult J."/>
            <person name="Madupu R."/>
            <person name="Nelson W.C."/>
            <person name="Dodson R.J."/>
            <person name="Brinkac L.M."/>
            <person name="Daugherty S.C."/>
            <person name="Durkin A.S."/>
            <person name="DeBoy R.T."/>
            <person name="Kolonay J.F."/>
            <person name="Sullivan S.A."/>
            <person name="Zhou L."/>
            <person name="Davidsen T.M."/>
            <person name="Wu M."/>
            <person name="Huston A.L."/>
            <person name="Lewis M."/>
            <person name="Weaver B."/>
            <person name="Weidman J.F."/>
            <person name="Khouri H."/>
            <person name="Utterback T.R."/>
            <person name="Feldblyum T.V."/>
            <person name="Fraser C.M."/>
        </authorList>
    </citation>
    <scope>NUCLEOTIDE SEQUENCE [LARGE SCALE GENOMIC DNA]</scope>
    <source>
        <strain evidence="2">34H</strain>
    </source>
</reference>
<dbReference type="EMBL" id="CP000083">
    <property type="protein sequence ID" value="AAZ27014.1"/>
    <property type="molecule type" value="Genomic_DNA"/>
</dbReference>
<protein>
    <submittedName>
        <fullName evidence="2">Uncharacterized protein</fullName>
    </submittedName>
</protein>
<organism evidence="2 3">
    <name type="scientific">Colwellia psychrerythraea (strain 34H / ATCC BAA-681)</name>
    <name type="common">Vibrio psychroerythus</name>
    <dbReference type="NCBI Taxonomy" id="167879"/>
    <lineage>
        <taxon>Bacteria</taxon>
        <taxon>Pseudomonadati</taxon>
        <taxon>Pseudomonadota</taxon>
        <taxon>Gammaproteobacteria</taxon>
        <taxon>Alteromonadales</taxon>
        <taxon>Colwelliaceae</taxon>
        <taxon>Colwellia</taxon>
    </lineage>
</organism>
<accession>Q480N0</accession>
<keyword evidence="1" id="KW-0812">Transmembrane</keyword>
<evidence type="ECO:0000256" key="1">
    <source>
        <dbReference type="SAM" id="Phobius"/>
    </source>
</evidence>
<keyword evidence="1" id="KW-1133">Transmembrane helix</keyword>